<reference evidence="1" key="1">
    <citation type="submission" date="2020-05" db="EMBL/GenBank/DDBJ databases">
        <authorList>
            <person name="Chiriac C."/>
            <person name="Salcher M."/>
            <person name="Ghai R."/>
            <person name="Kavagutti S V."/>
        </authorList>
    </citation>
    <scope>NUCLEOTIDE SEQUENCE</scope>
</reference>
<gene>
    <name evidence="1" type="ORF">UFOPK3364_00856</name>
</gene>
<accession>A0A6J7DZZ0</accession>
<evidence type="ECO:0000313" key="1">
    <source>
        <dbReference type="EMBL" id="CAB4873083.1"/>
    </source>
</evidence>
<protein>
    <submittedName>
        <fullName evidence="1">Unannotated protein</fullName>
    </submittedName>
</protein>
<dbReference type="PANTHER" id="PTHR30528:SF0">
    <property type="entry name" value="CYTOPLASMIC PROTEIN"/>
    <property type="match status" value="1"/>
</dbReference>
<proteinExistence type="predicted"/>
<dbReference type="InterPro" id="IPR009351">
    <property type="entry name" value="AlkZ-like"/>
</dbReference>
<organism evidence="1">
    <name type="scientific">freshwater metagenome</name>
    <dbReference type="NCBI Taxonomy" id="449393"/>
    <lineage>
        <taxon>unclassified sequences</taxon>
        <taxon>metagenomes</taxon>
        <taxon>ecological metagenomes</taxon>
    </lineage>
</organism>
<sequence length="435" mass="48710">MADTTSRAAMNSASVGPAIPVVIMCSSENATVISMMTVSAAEARRLALVAQGFGSAPRGRVTTEHLTDTIARLGVLQLDSVNVFERSHYLPIFSRLGTYDTGLLDHMLLDPHVPATHIEYWAHEAAFIPVESWPLWQWRMRESREHNERPDSWLAQHRKLADDLLARLHSEGPATFSQLEGKRDERRGSWWDWSDVKVALEYLFEGGVITAIGRTNFQRIYAPVADVIPHHLLTAAVDKPVARRALVLDAVRALGIGVLADIADYYRFKVAPTKIALDELVESGAVDRVGVDGWTHRGETLDAYIVAGTTFPDRARHVSTILTPFDPITWNRARASRMFGFDYKIEIYTPASKRVYGYYSLPILMGDALVGRIDLKADRKTRTLIVKSAHWEPQRPKDAADRLSDVVRRAASWRGLENIAVDDWGDAAADLRQMF</sequence>
<name>A0A6J7DZZ0_9ZZZZ</name>
<dbReference type="AlphaFoldDB" id="A0A6J7DZZ0"/>
<dbReference type="EMBL" id="CAFBLO010000089">
    <property type="protein sequence ID" value="CAB4873083.1"/>
    <property type="molecule type" value="Genomic_DNA"/>
</dbReference>
<dbReference type="PANTHER" id="PTHR30528">
    <property type="entry name" value="CYTOPLASMIC PROTEIN"/>
    <property type="match status" value="1"/>
</dbReference>
<dbReference type="Pfam" id="PF06224">
    <property type="entry name" value="AlkZ-like"/>
    <property type="match status" value="1"/>
</dbReference>